<dbReference type="NCBIfam" id="NF011766">
    <property type="entry name" value="PRK15220.1"/>
    <property type="match status" value="1"/>
</dbReference>
<dbReference type="AlphaFoldDB" id="A0A090V3H0"/>
<proteinExistence type="predicted"/>
<dbReference type="GO" id="GO:0043709">
    <property type="term" value="P:cell adhesion involved in single-species biofilm formation"/>
    <property type="evidence" value="ECO:0007669"/>
    <property type="project" value="TreeGrafter"/>
</dbReference>
<dbReference type="InterPro" id="IPR036937">
    <property type="entry name" value="Adhesion_dom_fimbrial_sf"/>
</dbReference>
<keyword evidence="3" id="KW-1185">Reference proteome</keyword>
<dbReference type="RefSeq" id="WP_042391762.1">
    <property type="nucleotide sequence ID" value="NZ_BBMZ01000012.1"/>
</dbReference>
<accession>A0A090V3H0</accession>
<dbReference type="InterPro" id="IPR050263">
    <property type="entry name" value="Bact_Fimbrial_Adh_Pro"/>
</dbReference>
<reference evidence="2 3" key="1">
    <citation type="submission" date="2014-09" db="EMBL/GenBank/DDBJ databases">
        <title>Whole genome shotgun sequence of Escherichia vulneris NBRC 102420.</title>
        <authorList>
            <person name="Yoshida Y."/>
            <person name="Hosoyama A."/>
            <person name="Tsuchikane K."/>
            <person name="Ohji S."/>
            <person name="Ichikawa N."/>
            <person name="Kimura A."/>
            <person name="Yamazoe A."/>
            <person name="Ezaki T."/>
            <person name="Fujita N."/>
        </authorList>
    </citation>
    <scope>NUCLEOTIDE SEQUENCE [LARGE SCALE GENOMIC DNA]</scope>
    <source>
        <strain evidence="2 3">NBRC 102420</strain>
    </source>
</reference>
<dbReference type="STRING" id="1115515.EV102420_12_01640"/>
<dbReference type="PROSITE" id="PS51257">
    <property type="entry name" value="PROKAR_LIPOPROTEIN"/>
    <property type="match status" value="1"/>
</dbReference>
<feature type="signal peptide" evidence="1">
    <location>
        <begin position="1"/>
        <end position="22"/>
    </location>
</feature>
<evidence type="ECO:0000313" key="2">
    <source>
        <dbReference type="EMBL" id="GAL58658.1"/>
    </source>
</evidence>
<dbReference type="Gene3D" id="2.60.40.1090">
    <property type="entry name" value="Fimbrial-type adhesion domain"/>
    <property type="match status" value="1"/>
</dbReference>
<name>A0A090V3H0_PSEVU</name>
<dbReference type="EMBL" id="BBMZ01000012">
    <property type="protein sequence ID" value="GAL58658.1"/>
    <property type="molecule type" value="Genomic_DNA"/>
</dbReference>
<sequence>MKKSFITAAVLAVSCAAPAAFAADTDMGTLTINGVIKGTTCHFVANAQSAQIQMHQIGLDVVEGLTKGKAYNGYKNETTTPFTVKCSNPLEIPKLRFRSNEFEGTGVAGVTKNTGTAKGVGYALLINDQRINIDGKTPIALTANDKGTYTFDIAAQYARAPGETVSGGTVNSVVTFTVIAD</sequence>
<evidence type="ECO:0000256" key="1">
    <source>
        <dbReference type="SAM" id="SignalP"/>
    </source>
</evidence>
<dbReference type="PANTHER" id="PTHR33420:SF32">
    <property type="entry name" value="FIMBRIAL-LIKE PROTEIN"/>
    <property type="match status" value="1"/>
</dbReference>
<dbReference type="SUPFAM" id="SSF49401">
    <property type="entry name" value="Bacterial adhesins"/>
    <property type="match status" value="1"/>
</dbReference>
<feature type="chain" id="PRO_5001865321" description="Fimbrial protein" evidence="1">
    <location>
        <begin position="23"/>
        <end position="181"/>
    </location>
</feature>
<comment type="caution">
    <text evidence="2">The sequence shown here is derived from an EMBL/GenBank/DDBJ whole genome shotgun (WGS) entry which is preliminary data.</text>
</comment>
<dbReference type="eggNOG" id="COG3539">
    <property type="taxonomic scope" value="Bacteria"/>
</dbReference>
<gene>
    <name evidence="2" type="ORF">EV102420_12_01640</name>
</gene>
<keyword evidence="1" id="KW-0732">Signal</keyword>
<protein>
    <recommendedName>
        <fullName evidence="4">Fimbrial protein</fullName>
    </recommendedName>
</protein>
<organism evidence="2 3">
    <name type="scientific">Pseudescherichia vulneris NBRC 102420</name>
    <dbReference type="NCBI Taxonomy" id="1115515"/>
    <lineage>
        <taxon>Bacteria</taxon>
        <taxon>Pseudomonadati</taxon>
        <taxon>Pseudomonadota</taxon>
        <taxon>Gammaproteobacteria</taxon>
        <taxon>Enterobacterales</taxon>
        <taxon>Enterobacteriaceae</taxon>
        <taxon>Pseudescherichia</taxon>
    </lineage>
</organism>
<dbReference type="PANTHER" id="PTHR33420">
    <property type="entry name" value="FIMBRIAL SUBUNIT ELFA-RELATED"/>
    <property type="match status" value="1"/>
</dbReference>
<dbReference type="GO" id="GO:0009289">
    <property type="term" value="C:pilus"/>
    <property type="evidence" value="ECO:0007669"/>
    <property type="project" value="InterPro"/>
</dbReference>
<evidence type="ECO:0008006" key="4">
    <source>
        <dbReference type="Google" id="ProtNLM"/>
    </source>
</evidence>
<dbReference type="InterPro" id="IPR008966">
    <property type="entry name" value="Adhesion_dom_sf"/>
</dbReference>
<evidence type="ECO:0000313" key="3">
    <source>
        <dbReference type="Proteomes" id="UP000029462"/>
    </source>
</evidence>
<dbReference type="Proteomes" id="UP000029462">
    <property type="component" value="Unassembled WGS sequence"/>
</dbReference>